<keyword evidence="2" id="KW-0813">Transport</keyword>
<feature type="region of interest" description="Disordered" evidence="3">
    <location>
        <begin position="71"/>
        <end position="96"/>
    </location>
</feature>
<dbReference type="OrthoDB" id="203678at2759"/>
<dbReference type="GO" id="GO:0015031">
    <property type="term" value="P:protein transport"/>
    <property type="evidence" value="ECO:0007669"/>
    <property type="project" value="UniProtKB-UniRule"/>
</dbReference>
<dbReference type="GO" id="GO:0000938">
    <property type="term" value="C:GARP complex"/>
    <property type="evidence" value="ECO:0007669"/>
    <property type="project" value="UniProtKB-UniRule"/>
</dbReference>
<evidence type="ECO:0000313" key="4">
    <source>
        <dbReference type="EMBL" id="KIM71510.1"/>
    </source>
</evidence>
<keyword evidence="2" id="KW-0445">Lipid transport</keyword>
<dbReference type="GO" id="GO:0042147">
    <property type="term" value="P:retrograde transport, endosome to Golgi"/>
    <property type="evidence" value="ECO:0007669"/>
    <property type="project" value="UniProtKB-UniRule"/>
</dbReference>
<comment type="similarity">
    <text evidence="1 2">Belongs to the VPS51 family.</text>
</comment>
<sequence length="203" mass="21809">MSQSIPSRSKHPIPRPPPSPLQPGSPSLHNPTPRRSVSFTSPTPILSAALKSPVAPTPVNKTRARDLLRKHYGLGVGHPPPLTKNDSGGKSNVNDPMDLDSAAFDAKTYYDQLITTSSLPALLKRENELLTEIRQLGSERQSLVYNHHHELIAASDTIAAMKTRADSLDTDLDLLGEAFSEISRLGAEVAIERHGGGSEGKSG</sequence>
<reference evidence="4 5" key="1">
    <citation type="submission" date="2014-04" db="EMBL/GenBank/DDBJ databases">
        <authorList>
            <consortium name="DOE Joint Genome Institute"/>
            <person name="Kuo A."/>
            <person name="Tarkka M."/>
            <person name="Buscot F."/>
            <person name="Kohler A."/>
            <person name="Nagy L.G."/>
            <person name="Floudas D."/>
            <person name="Copeland A."/>
            <person name="Barry K.W."/>
            <person name="Cichocki N."/>
            <person name="Veneault-Fourrey C."/>
            <person name="LaButti K."/>
            <person name="Lindquist E.A."/>
            <person name="Lipzen A."/>
            <person name="Lundell T."/>
            <person name="Morin E."/>
            <person name="Murat C."/>
            <person name="Sun H."/>
            <person name="Tunlid A."/>
            <person name="Henrissat B."/>
            <person name="Grigoriev I.V."/>
            <person name="Hibbett D.S."/>
            <person name="Martin F."/>
            <person name="Nordberg H.P."/>
            <person name="Cantor M.N."/>
            <person name="Hua S.X."/>
        </authorList>
    </citation>
    <scope>NUCLEOTIDE SEQUENCE [LARGE SCALE GENOMIC DNA]</scope>
    <source>
        <strain evidence="4 5">F 1598</strain>
    </source>
</reference>
<organism evidence="4 5">
    <name type="scientific">Piloderma croceum (strain F 1598)</name>
    <dbReference type="NCBI Taxonomy" id="765440"/>
    <lineage>
        <taxon>Eukaryota</taxon>
        <taxon>Fungi</taxon>
        <taxon>Dikarya</taxon>
        <taxon>Basidiomycota</taxon>
        <taxon>Agaricomycotina</taxon>
        <taxon>Agaricomycetes</taxon>
        <taxon>Agaricomycetidae</taxon>
        <taxon>Atheliales</taxon>
        <taxon>Atheliaceae</taxon>
        <taxon>Piloderma</taxon>
    </lineage>
</organism>
<feature type="region of interest" description="Disordered" evidence="3">
    <location>
        <begin position="1"/>
        <end position="41"/>
    </location>
</feature>
<evidence type="ECO:0000313" key="5">
    <source>
        <dbReference type="Proteomes" id="UP000054166"/>
    </source>
</evidence>
<dbReference type="AlphaFoldDB" id="A0A0C3EFR5"/>
<dbReference type="HOGENOM" id="CLU_096163_0_0_1"/>
<comment type="subcellular location">
    <subcellularLocation>
        <location evidence="2">Golgi apparatus</location>
        <location evidence="2">trans-Golgi network</location>
    </subcellularLocation>
</comment>
<dbReference type="STRING" id="765440.A0A0C3EFR5"/>
<dbReference type="GO" id="GO:0007030">
    <property type="term" value="P:Golgi organization"/>
    <property type="evidence" value="ECO:0007669"/>
    <property type="project" value="UniProtKB-UniRule"/>
</dbReference>
<evidence type="ECO:0000256" key="1">
    <source>
        <dbReference type="ARBA" id="ARBA00006080"/>
    </source>
</evidence>
<accession>A0A0C3EFR5</accession>
<comment type="subunit">
    <text evidence="2">Component of the Golgi-associated retrograde protein (GARP) complex.</text>
</comment>
<feature type="compositionally biased region" description="Pro residues" evidence="3">
    <location>
        <begin position="14"/>
        <end position="23"/>
    </location>
</feature>
<dbReference type="GO" id="GO:1990745">
    <property type="term" value="C:EARP complex"/>
    <property type="evidence" value="ECO:0007669"/>
    <property type="project" value="TreeGrafter"/>
</dbReference>
<feature type="compositionally biased region" description="Polar residues" evidence="3">
    <location>
        <begin position="84"/>
        <end position="94"/>
    </location>
</feature>
<reference evidence="5" key="2">
    <citation type="submission" date="2015-01" db="EMBL/GenBank/DDBJ databases">
        <title>Evolutionary Origins and Diversification of the Mycorrhizal Mutualists.</title>
        <authorList>
            <consortium name="DOE Joint Genome Institute"/>
            <consortium name="Mycorrhizal Genomics Consortium"/>
            <person name="Kohler A."/>
            <person name="Kuo A."/>
            <person name="Nagy L.G."/>
            <person name="Floudas D."/>
            <person name="Copeland A."/>
            <person name="Barry K.W."/>
            <person name="Cichocki N."/>
            <person name="Veneault-Fourrey C."/>
            <person name="LaButti K."/>
            <person name="Lindquist E.A."/>
            <person name="Lipzen A."/>
            <person name="Lundell T."/>
            <person name="Morin E."/>
            <person name="Murat C."/>
            <person name="Riley R."/>
            <person name="Ohm R."/>
            <person name="Sun H."/>
            <person name="Tunlid A."/>
            <person name="Henrissat B."/>
            <person name="Grigoriev I.V."/>
            <person name="Hibbett D.S."/>
            <person name="Martin F."/>
        </authorList>
    </citation>
    <scope>NUCLEOTIDE SEQUENCE [LARGE SCALE GENOMIC DNA]</scope>
    <source>
        <strain evidence="5">F 1598</strain>
    </source>
</reference>
<name>A0A0C3EFR5_PILCF</name>
<comment type="function">
    <text evidence="2">Acts as component of the GARP complex that is involved in retrograde transport from early and late endosomes to the trans-Golgi network (TGN).</text>
</comment>
<dbReference type="InParanoid" id="A0A0C3EFR5"/>
<dbReference type="GO" id="GO:0016020">
    <property type="term" value="C:membrane"/>
    <property type="evidence" value="ECO:0007669"/>
    <property type="project" value="TreeGrafter"/>
</dbReference>
<evidence type="ECO:0000256" key="2">
    <source>
        <dbReference type="RuleBase" id="RU368010"/>
    </source>
</evidence>
<proteinExistence type="inferred from homology"/>
<keyword evidence="5" id="KW-1185">Reference proteome</keyword>
<dbReference type="GO" id="GO:0006869">
    <property type="term" value="P:lipid transport"/>
    <property type="evidence" value="ECO:0007669"/>
    <property type="project" value="UniProtKB-UniRule"/>
</dbReference>
<evidence type="ECO:0000256" key="3">
    <source>
        <dbReference type="SAM" id="MobiDB-lite"/>
    </source>
</evidence>
<dbReference type="PANTHER" id="PTHR15954">
    <property type="entry name" value="VACUOLAR PROTEIN SORTING-ASSOCIATED PROTEIN 51 HOMOLOG"/>
    <property type="match status" value="1"/>
</dbReference>
<protein>
    <recommendedName>
        <fullName evidence="2">Vacuolar protein sorting-associated protein 51 homolog</fullName>
    </recommendedName>
</protein>
<dbReference type="Proteomes" id="UP000054166">
    <property type="component" value="Unassembled WGS sequence"/>
</dbReference>
<dbReference type="InterPro" id="IPR014812">
    <property type="entry name" value="Vps51"/>
</dbReference>
<dbReference type="PANTHER" id="PTHR15954:SF4">
    <property type="entry name" value="VACUOLAR PROTEIN SORTING-ASSOCIATED PROTEIN 51 HOMOLOG"/>
    <property type="match status" value="1"/>
</dbReference>
<keyword evidence="2" id="KW-0333">Golgi apparatus</keyword>
<dbReference type="EMBL" id="KN833292">
    <property type="protein sequence ID" value="KIM71510.1"/>
    <property type="molecule type" value="Genomic_DNA"/>
</dbReference>
<gene>
    <name evidence="4" type="ORF">PILCRDRAFT_17009</name>
</gene>
<dbReference type="GO" id="GO:0005829">
    <property type="term" value="C:cytosol"/>
    <property type="evidence" value="ECO:0007669"/>
    <property type="project" value="GOC"/>
</dbReference>
<dbReference type="GO" id="GO:0032456">
    <property type="term" value="P:endocytic recycling"/>
    <property type="evidence" value="ECO:0007669"/>
    <property type="project" value="TreeGrafter"/>
</dbReference>
<keyword evidence="2" id="KW-0653">Protein transport</keyword>
<dbReference type="GO" id="GO:0048193">
    <property type="term" value="P:Golgi vesicle transport"/>
    <property type="evidence" value="ECO:0007669"/>
    <property type="project" value="TreeGrafter"/>
</dbReference>
<dbReference type="Pfam" id="PF08700">
    <property type="entry name" value="VPS51_Exo84_N"/>
    <property type="match status" value="1"/>
</dbReference>